<dbReference type="Pfam" id="PF00583">
    <property type="entry name" value="Acetyltransf_1"/>
    <property type="match status" value="1"/>
</dbReference>
<dbReference type="GO" id="GO:0016747">
    <property type="term" value="F:acyltransferase activity, transferring groups other than amino-acyl groups"/>
    <property type="evidence" value="ECO:0007669"/>
    <property type="project" value="InterPro"/>
</dbReference>
<sequence>MRVREFVEADWPQVWPVVREVIRAEETFPYDPAMTADQAHDVWVVRPPGVTVVACEGDRIVGTAHAQANRPGRGSHVSTASFMVAGESRGRGVGTALCRYVLDWARGRGFAGMQFNAVVETNHAAVDLYRRLGFEVVGTVPGAFDHPRLGRVGLHVMYTEFQRSAAPPR</sequence>
<dbReference type="InterPro" id="IPR000182">
    <property type="entry name" value="GNAT_dom"/>
</dbReference>
<dbReference type="InterPro" id="IPR016181">
    <property type="entry name" value="Acyl_CoA_acyltransferase"/>
</dbReference>
<dbReference type="AlphaFoldDB" id="A0A9X3AF54"/>
<dbReference type="EMBL" id="JANYMP010000006">
    <property type="protein sequence ID" value="MCS7478277.1"/>
    <property type="molecule type" value="Genomic_DNA"/>
</dbReference>
<dbReference type="SUPFAM" id="SSF55729">
    <property type="entry name" value="Acyl-CoA N-acyltransferases (Nat)"/>
    <property type="match status" value="1"/>
</dbReference>
<gene>
    <name evidence="2" type="ORF">NZH93_15565</name>
</gene>
<dbReference type="PANTHER" id="PTHR43138:SF1">
    <property type="entry name" value="N-ACETYLTRANSFERASE ACA1"/>
    <property type="match status" value="1"/>
</dbReference>
<dbReference type="Proteomes" id="UP001141259">
    <property type="component" value="Unassembled WGS sequence"/>
</dbReference>
<reference evidence="2" key="1">
    <citation type="submission" date="2022-08" db="EMBL/GenBank/DDBJ databases">
        <authorList>
            <person name="Tistechok S."/>
            <person name="Samborskyy M."/>
            <person name="Roman I."/>
        </authorList>
    </citation>
    <scope>NUCLEOTIDE SEQUENCE</scope>
    <source>
        <strain evidence="2">DSM 103496</strain>
    </source>
</reference>
<dbReference type="RefSeq" id="WP_259623775.1">
    <property type="nucleotide sequence ID" value="NZ_JANYMP010000006.1"/>
</dbReference>
<accession>A0A9X3AF54</accession>
<protein>
    <submittedName>
        <fullName evidence="2">GNAT family N-acetyltransferase</fullName>
    </submittedName>
</protein>
<dbReference type="InterPro" id="IPR052742">
    <property type="entry name" value="Mito_N-acetyltransferase"/>
</dbReference>
<dbReference type="CDD" id="cd04301">
    <property type="entry name" value="NAT_SF"/>
    <property type="match status" value="1"/>
</dbReference>
<evidence type="ECO:0000313" key="2">
    <source>
        <dbReference type="EMBL" id="MCS7478277.1"/>
    </source>
</evidence>
<feature type="domain" description="N-acetyltransferase" evidence="1">
    <location>
        <begin position="1"/>
        <end position="159"/>
    </location>
</feature>
<evidence type="ECO:0000259" key="1">
    <source>
        <dbReference type="PROSITE" id="PS51186"/>
    </source>
</evidence>
<keyword evidence="3" id="KW-1185">Reference proteome</keyword>
<proteinExistence type="predicted"/>
<comment type="caution">
    <text evidence="2">The sequence shown here is derived from an EMBL/GenBank/DDBJ whole genome shotgun (WGS) entry which is preliminary data.</text>
</comment>
<dbReference type="PROSITE" id="PS51186">
    <property type="entry name" value="GNAT"/>
    <property type="match status" value="1"/>
</dbReference>
<name>A0A9X3AF54_9PSEU</name>
<evidence type="ECO:0000313" key="3">
    <source>
        <dbReference type="Proteomes" id="UP001141259"/>
    </source>
</evidence>
<dbReference type="PANTHER" id="PTHR43138">
    <property type="entry name" value="ACETYLTRANSFERASE, GNAT FAMILY"/>
    <property type="match status" value="1"/>
</dbReference>
<dbReference type="Gene3D" id="3.40.630.30">
    <property type="match status" value="1"/>
</dbReference>
<organism evidence="2 3">
    <name type="scientific">Umezawaea endophytica</name>
    <dbReference type="NCBI Taxonomy" id="1654476"/>
    <lineage>
        <taxon>Bacteria</taxon>
        <taxon>Bacillati</taxon>
        <taxon>Actinomycetota</taxon>
        <taxon>Actinomycetes</taxon>
        <taxon>Pseudonocardiales</taxon>
        <taxon>Pseudonocardiaceae</taxon>
        <taxon>Umezawaea</taxon>
    </lineage>
</organism>